<gene>
    <name evidence="5" type="ORF">A9Q93_01425</name>
</gene>
<evidence type="ECO:0000313" key="5">
    <source>
        <dbReference type="EMBL" id="OUS21184.1"/>
    </source>
</evidence>
<dbReference type="SUPFAM" id="SSF48403">
    <property type="entry name" value="Ankyrin repeat"/>
    <property type="match status" value="1"/>
</dbReference>
<proteinExistence type="predicted"/>
<dbReference type="Pfam" id="PF12796">
    <property type="entry name" value="Ank_2"/>
    <property type="match status" value="1"/>
</dbReference>
<dbReference type="RefSeq" id="WP_303685597.1">
    <property type="nucleotide sequence ID" value="NZ_MAAX01000024.1"/>
</dbReference>
<dbReference type="InterPro" id="IPR002110">
    <property type="entry name" value="Ankyrin_rpt"/>
</dbReference>
<reference evidence="6" key="1">
    <citation type="journal article" date="2017" name="Proc. Natl. Acad. Sci. U.S.A.">
        <title>Simulation of Deepwater Horizon oil plume reveals substrate specialization within a complex community of hydrocarbon-degraders.</title>
        <authorList>
            <person name="Hu P."/>
            <person name="Dubinsky E.A."/>
            <person name="Probst A.J."/>
            <person name="Wang J."/>
            <person name="Sieber C.M.K."/>
            <person name="Tom L.M."/>
            <person name="Gardinali P."/>
            <person name="Banfield J.F."/>
            <person name="Atlas R.M."/>
            <person name="Andersen G.L."/>
        </authorList>
    </citation>
    <scope>NUCLEOTIDE SEQUENCE [LARGE SCALE GENOMIC DNA]</scope>
</reference>
<feature type="chain" id="PRO_5012328828" evidence="4">
    <location>
        <begin position="20"/>
        <end position="142"/>
    </location>
</feature>
<dbReference type="Proteomes" id="UP000196102">
    <property type="component" value="Unassembled WGS sequence"/>
</dbReference>
<dbReference type="PROSITE" id="PS50088">
    <property type="entry name" value="ANK_REPEAT"/>
    <property type="match status" value="1"/>
</dbReference>
<name>A0A1Z8BF37_9FLAO</name>
<feature type="repeat" description="ANK" evidence="3">
    <location>
        <begin position="89"/>
        <end position="121"/>
    </location>
</feature>
<dbReference type="EMBL" id="MAAX01000024">
    <property type="protein sequence ID" value="OUS21184.1"/>
    <property type="molecule type" value="Genomic_DNA"/>
</dbReference>
<keyword evidence="1" id="KW-0677">Repeat</keyword>
<evidence type="ECO:0000313" key="6">
    <source>
        <dbReference type="Proteomes" id="UP000196102"/>
    </source>
</evidence>
<dbReference type="InterPro" id="IPR036770">
    <property type="entry name" value="Ankyrin_rpt-contain_sf"/>
</dbReference>
<keyword evidence="2 3" id="KW-0040">ANK repeat</keyword>
<comment type="caution">
    <text evidence="5">The sequence shown here is derived from an EMBL/GenBank/DDBJ whole genome shotgun (WGS) entry which is preliminary data.</text>
</comment>
<dbReference type="PROSITE" id="PS50297">
    <property type="entry name" value="ANK_REP_REGION"/>
    <property type="match status" value="1"/>
</dbReference>
<protein>
    <submittedName>
        <fullName evidence="5">Uncharacterized protein</fullName>
    </submittedName>
</protein>
<dbReference type="SMART" id="SM00248">
    <property type="entry name" value="ANK"/>
    <property type="match status" value="2"/>
</dbReference>
<feature type="signal peptide" evidence="4">
    <location>
        <begin position="1"/>
        <end position="19"/>
    </location>
</feature>
<evidence type="ECO:0000256" key="4">
    <source>
        <dbReference type="SAM" id="SignalP"/>
    </source>
</evidence>
<evidence type="ECO:0000256" key="3">
    <source>
        <dbReference type="PROSITE-ProRule" id="PRU00023"/>
    </source>
</evidence>
<dbReference type="AlphaFoldDB" id="A0A1Z8BF37"/>
<keyword evidence="4" id="KW-0732">Signal</keyword>
<accession>A0A1Z8BF37</accession>
<dbReference type="PANTHER" id="PTHR24198">
    <property type="entry name" value="ANKYRIN REPEAT AND PROTEIN KINASE DOMAIN-CONTAINING PROTEIN"/>
    <property type="match status" value="1"/>
</dbReference>
<dbReference type="PANTHER" id="PTHR24198:SF165">
    <property type="entry name" value="ANKYRIN REPEAT-CONTAINING PROTEIN-RELATED"/>
    <property type="match status" value="1"/>
</dbReference>
<evidence type="ECO:0000256" key="2">
    <source>
        <dbReference type="ARBA" id="ARBA00023043"/>
    </source>
</evidence>
<sequence>MMKKVLLILALIVAGTATAQDLTREMTIALKNDSPTDLKAYITDANKNECLTAGTQNSSFLQLAIQMNSGDIIDYLLTDEKVNVNQACNDHTPLMWAAKLGKANTIEVLLKAGADKSTKINGQTALDLAIANGNERSIKLLK</sequence>
<dbReference type="Gene3D" id="1.25.40.20">
    <property type="entry name" value="Ankyrin repeat-containing domain"/>
    <property type="match status" value="1"/>
</dbReference>
<organism evidence="5 6">
    <name type="scientific">Nonlabens dokdonensis</name>
    <dbReference type="NCBI Taxonomy" id="328515"/>
    <lineage>
        <taxon>Bacteria</taxon>
        <taxon>Pseudomonadati</taxon>
        <taxon>Bacteroidota</taxon>
        <taxon>Flavobacteriia</taxon>
        <taxon>Flavobacteriales</taxon>
        <taxon>Flavobacteriaceae</taxon>
        <taxon>Nonlabens</taxon>
    </lineage>
</organism>
<evidence type="ECO:0000256" key="1">
    <source>
        <dbReference type="ARBA" id="ARBA00022737"/>
    </source>
</evidence>